<evidence type="ECO:0000313" key="1">
    <source>
        <dbReference type="EMBL" id="KAF3528640.1"/>
    </source>
</evidence>
<reference evidence="1 2" key="1">
    <citation type="journal article" date="2020" name="BMC Genomics">
        <title>Intraspecific diversification of the crop wild relative Brassica cretica Lam. using demographic model selection.</title>
        <authorList>
            <person name="Kioukis A."/>
            <person name="Michalopoulou V.A."/>
            <person name="Briers L."/>
            <person name="Pirintsos S."/>
            <person name="Studholme D.J."/>
            <person name="Pavlidis P."/>
            <person name="Sarris P.F."/>
        </authorList>
    </citation>
    <scope>NUCLEOTIDE SEQUENCE [LARGE SCALE GENOMIC DNA]</scope>
    <source>
        <strain evidence="2">cv. PFS-1207/04</strain>
    </source>
</reference>
<gene>
    <name evidence="1" type="ORF">DY000_02037022</name>
</gene>
<protein>
    <submittedName>
        <fullName evidence="1">Uncharacterized protein</fullName>
    </submittedName>
</protein>
<name>A0ABQ7B8Y9_BRACR</name>
<evidence type="ECO:0000313" key="2">
    <source>
        <dbReference type="Proteomes" id="UP000266723"/>
    </source>
</evidence>
<organism evidence="1 2">
    <name type="scientific">Brassica cretica</name>
    <name type="common">Mustard</name>
    <dbReference type="NCBI Taxonomy" id="69181"/>
    <lineage>
        <taxon>Eukaryota</taxon>
        <taxon>Viridiplantae</taxon>
        <taxon>Streptophyta</taxon>
        <taxon>Embryophyta</taxon>
        <taxon>Tracheophyta</taxon>
        <taxon>Spermatophyta</taxon>
        <taxon>Magnoliopsida</taxon>
        <taxon>eudicotyledons</taxon>
        <taxon>Gunneridae</taxon>
        <taxon>Pentapetalae</taxon>
        <taxon>rosids</taxon>
        <taxon>malvids</taxon>
        <taxon>Brassicales</taxon>
        <taxon>Brassicaceae</taxon>
        <taxon>Brassiceae</taxon>
        <taxon>Brassica</taxon>
    </lineage>
</organism>
<keyword evidence="2" id="KW-1185">Reference proteome</keyword>
<sequence>MFPRNSVGIFRGNSEETQNLGFLGISSEIPRKILRISFSVGMSVRIPMFSCSVNSRVDADEEEAKTVIQISCGFEERLLCSIKNRFDFTVLSDENITDFFHGEFFVQRDPWDWETGREMQVHRPCGVDRGVLRGGRIHGYLSTQPNPCFFVD</sequence>
<dbReference type="EMBL" id="QGKV02001507">
    <property type="protein sequence ID" value="KAF3528640.1"/>
    <property type="molecule type" value="Genomic_DNA"/>
</dbReference>
<accession>A0ABQ7B8Y9</accession>
<comment type="caution">
    <text evidence="1">The sequence shown here is derived from an EMBL/GenBank/DDBJ whole genome shotgun (WGS) entry which is preliminary data.</text>
</comment>
<dbReference type="Proteomes" id="UP000266723">
    <property type="component" value="Unassembled WGS sequence"/>
</dbReference>
<proteinExistence type="predicted"/>